<name>A0A3S4T698_9BACT</name>
<comment type="caution">
    <text evidence="2">The sequence shown here is derived from an EMBL/GenBank/DDBJ whole genome shotgun (WGS) entry which is preliminary data.</text>
</comment>
<dbReference type="Pfam" id="PF01455">
    <property type="entry name" value="HupF_HypC"/>
    <property type="match status" value="1"/>
</dbReference>
<reference evidence="2 3" key="1">
    <citation type="submission" date="2017-01" db="EMBL/GenBank/DDBJ databases">
        <title>The cable genome- insights into the physiology and evolution of filamentous bacteria capable of sulfide oxidation via long distance electron transfer.</title>
        <authorList>
            <person name="Schreiber L."/>
            <person name="Bjerg J.T."/>
            <person name="Boggild A."/>
            <person name="Van De Vossenberg J."/>
            <person name="Meysman F."/>
            <person name="Nielsen L.P."/>
            <person name="Schramm A."/>
            <person name="Kjeldsen K.U."/>
        </authorList>
    </citation>
    <scope>NUCLEOTIDE SEQUENCE [LARGE SCALE GENOMIC DNA]</scope>
    <source>
        <strain evidence="2">MCF</strain>
    </source>
</reference>
<gene>
    <name evidence="2" type="ORF">H206_03139</name>
</gene>
<dbReference type="SUPFAM" id="SSF159127">
    <property type="entry name" value="HupF/HypC-like"/>
    <property type="match status" value="1"/>
</dbReference>
<dbReference type="GO" id="GO:0005506">
    <property type="term" value="F:iron ion binding"/>
    <property type="evidence" value="ECO:0007669"/>
    <property type="project" value="TreeGrafter"/>
</dbReference>
<dbReference type="GO" id="GO:1902670">
    <property type="term" value="F:carbon dioxide binding"/>
    <property type="evidence" value="ECO:0007669"/>
    <property type="project" value="TreeGrafter"/>
</dbReference>
<dbReference type="AlphaFoldDB" id="A0A3S4T698"/>
<dbReference type="Gene3D" id="2.30.30.140">
    <property type="match status" value="1"/>
</dbReference>
<dbReference type="InterPro" id="IPR001109">
    <property type="entry name" value="Hydrogenase_HupF/HypC"/>
</dbReference>
<organism evidence="2 3">
    <name type="scientific">Candidatus Electrothrix aarhusensis</name>
    <dbReference type="NCBI Taxonomy" id="1859131"/>
    <lineage>
        <taxon>Bacteria</taxon>
        <taxon>Pseudomonadati</taxon>
        <taxon>Thermodesulfobacteriota</taxon>
        <taxon>Desulfobulbia</taxon>
        <taxon>Desulfobulbales</taxon>
        <taxon>Desulfobulbaceae</taxon>
        <taxon>Candidatus Electrothrix</taxon>
    </lineage>
</organism>
<evidence type="ECO:0000313" key="2">
    <source>
        <dbReference type="EMBL" id="RWX43947.1"/>
    </source>
</evidence>
<dbReference type="PANTHER" id="PTHR35177">
    <property type="entry name" value="HYDROGENASE MATURATION FACTOR HYBG"/>
    <property type="match status" value="1"/>
</dbReference>
<evidence type="ECO:0000256" key="1">
    <source>
        <dbReference type="ARBA" id="ARBA00006018"/>
    </source>
</evidence>
<dbReference type="EMBL" id="MTKO01000105">
    <property type="protein sequence ID" value="RWX43947.1"/>
    <property type="molecule type" value="Genomic_DNA"/>
</dbReference>
<dbReference type="Proteomes" id="UP000287853">
    <property type="component" value="Unassembled WGS sequence"/>
</dbReference>
<protein>
    <submittedName>
        <fullName evidence="2">Hydrogenase expression/formation protein HypC</fullName>
    </submittedName>
</protein>
<dbReference type="PRINTS" id="PR00445">
    <property type="entry name" value="HUPFHYPC"/>
</dbReference>
<dbReference type="PROSITE" id="PS01097">
    <property type="entry name" value="HUPF_HYPC"/>
    <property type="match status" value="1"/>
</dbReference>
<dbReference type="InterPro" id="IPR019812">
    <property type="entry name" value="Hydgase_assmbl_chp_CS"/>
</dbReference>
<dbReference type="PANTHER" id="PTHR35177:SF2">
    <property type="entry name" value="HYDROGENASE MATURATION FACTOR HYBG"/>
    <property type="match status" value="1"/>
</dbReference>
<comment type="similarity">
    <text evidence="1">Belongs to the HupF/HypC family.</text>
</comment>
<evidence type="ECO:0000313" key="3">
    <source>
        <dbReference type="Proteomes" id="UP000287853"/>
    </source>
</evidence>
<sequence>MCLAVPAKIIALEGESAVVELNGVQQQANVALITDPSLGDYVLLHAGFAIQKWADKDVAEWRNVIKDIDSYV</sequence>
<dbReference type="GO" id="GO:0051604">
    <property type="term" value="P:protein maturation"/>
    <property type="evidence" value="ECO:0007669"/>
    <property type="project" value="TreeGrafter"/>
</dbReference>
<dbReference type="NCBIfam" id="TIGR00074">
    <property type="entry name" value="hypC_hupF"/>
    <property type="match status" value="1"/>
</dbReference>
<proteinExistence type="inferred from homology"/>
<keyword evidence="3" id="KW-1185">Reference proteome</keyword>
<accession>A0A3S4T698</accession>